<dbReference type="PROSITE" id="PS00041">
    <property type="entry name" value="HTH_ARAC_FAMILY_1"/>
    <property type="match status" value="1"/>
</dbReference>
<dbReference type="InterPro" id="IPR009057">
    <property type="entry name" value="Homeodomain-like_sf"/>
</dbReference>
<name>A0ABU6GLT5_9BACL</name>
<accession>A0ABU6GLT5</accession>
<dbReference type="InterPro" id="IPR018062">
    <property type="entry name" value="HTH_AraC-typ_CS"/>
</dbReference>
<dbReference type="SUPFAM" id="SSF46689">
    <property type="entry name" value="Homeodomain-like"/>
    <property type="match status" value="2"/>
</dbReference>
<keyword evidence="1" id="KW-0805">Transcription regulation</keyword>
<evidence type="ECO:0000259" key="4">
    <source>
        <dbReference type="PROSITE" id="PS01124"/>
    </source>
</evidence>
<keyword evidence="6" id="KW-1185">Reference proteome</keyword>
<dbReference type="PROSITE" id="PS01124">
    <property type="entry name" value="HTH_ARAC_FAMILY_2"/>
    <property type="match status" value="1"/>
</dbReference>
<organism evidence="5 6">
    <name type="scientific">Paenibacillus dokdonensis</name>
    <dbReference type="NCBI Taxonomy" id="2567944"/>
    <lineage>
        <taxon>Bacteria</taxon>
        <taxon>Bacillati</taxon>
        <taxon>Bacillota</taxon>
        <taxon>Bacilli</taxon>
        <taxon>Bacillales</taxon>
        <taxon>Paenibacillaceae</taxon>
        <taxon>Paenibacillus</taxon>
    </lineage>
</organism>
<evidence type="ECO:0000256" key="2">
    <source>
        <dbReference type="ARBA" id="ARBA00023125"/>
    </source>
</evidence>
<dbReference type="Gene3D" id="1.10.10.60">
    <property type="entry name" value="Homeodomain-like"/>
    <property type="match status" value="2"/>
</dbReference>
<reference evidence="5 6" key="1">
    <citation type="submission" date="2023-03" db="EMBL/GenBank/DDBJ databases">
        <title>Bacillus Genome Sequencing.</title>
        <authorList>
            <person name="Dunlap C."/>
        </authorList>
    </citation>
    <scope>NUCLEOTIDE SEQUENCE [LARGE SCALE GENOMIC DNA]</scope>
    <source>
        <strain evidence="5 6">BD-525</strain>
    </source>
</reference>
<evidence type="ECO:0000313" key="6">
    <source>
        <dbReference type="Proteomes" id="UP001344632"/>
    </source>
</evidence>
<dbReference type="InterPro" id="IPR037923">
    <property type="entry name" value="HTH-like"/>
</dbReference>
<comment type="caution">
    <text evidence="5">The sequence shown here is derived from an EMBL/GenBank/DDBJ whole genome shotgun (WGS) entry which is preliminary data.</text>
</comment>
<feature type="domain" description="HTH araC/xylS-type" evidence="4">
    <location>
        <begin position="184"/>
        <end position="282"/>
    </location>
</feature>
<dbReference type="SUPFAM" id="SSF51215">
    <property type="entry name" value="Regulatory protein AraC"/>
    <property type="match status" value="1"/>
</dbReference>
<dbReference type="PANTHER" id="PTHR43280:SF28">
    <property type="entry name" value="HTH-TYPE TRANSCRIPTIONAL ACTIVATOR RHAS"/>
    <property type="match status" value="1"/>
</dbReference>
<proteinExistence type="predicted"/>
<protein>
    <submittedName>
        <fullName evidence="5">AraC family transcriptional regulator</fullName>
    </submittedName>
</protein>
<dbReference type="PANTHER" id="PTHR43280">
    <property type="entry name" value="ARAC-FAMILY TRANSCRIPTIONAL REGULATOR"/>
    <property type="match status" value="1"/>
</dbReference>
<dbReference type="InterPro" id="IPR014710">
    <property type="entry name" value="RmlC-like_jellyroll"/>
</dbReference>
<dbReference type="RefSeq" id="WP_326087600.1">
    <property type="nucleotide sequence ID" value="NZ_JARLKZ010000005.1"/>
</dbReference>
<dbReference type="InterPro" id="IPR003313">
    <property type="entry name" value="AraC-bd"/>
</dbReference>
<evidence type="ECO:0000256" key="1">
    <source>
        <dbReference type="ARBA" id="ARBA00023015"/>
    </source>
</evidence>
<dbReference type="EMBL" id="JARLKZ010000005">
    <property type="protein sequence ID" value="MEC0240173.1"/>
    <property type="molecule type" value="Genomic_DNA"/>
</dbReference>
<evidence type="ECO:0000256" key="3">
    <source>
        <dbReference type="ARBA" id="ARBA00023163"/>
    </source>
</evidence>
<sequence length="289" mass="32841">MSKSLLPHIASTFLDALLSSAFGEDMFRIYSCYNVTVPSSWRIEERVLEEIHVLYVKSGCLTYLINGTPHQLTAGSLLFLSDGTVHSAYRDLKEPLSILPVRFTLGSDEQKYAAKTEVPCHFSFRPRDTAKFSVLFETIHRYYTLTPSIRRNVLCHAAICQTLAEMSQELELMRQDTPIHPAIQHIKAYIDSHPAERLTVQDLAGLSGLTSKYCSKLFQQIYGLPIKTYQIKARIDYARYLLEHSRQSIKEVAFQLGYSDPFTFSKQYKSVMGVSPSKTGLRSGNSKFF</sequence>
<keyword evidence="3" id="KW-0804">Transcription</keyword>
<dbReference type="Pfam" id="PF02311">
    <property type="entry name" value="AraC_binding"/>
    <property type="match status" value="1"/>
</dbReference>
<keyword evidence="2" id="KW-0238">DNA-binding</keyword>
<dbReference type="SMART" id="SM00342">
    <property type="entry name" value="HTH_ARAC"/>
    <property type="match status" value="1"/>
</dbReference>
<dbReference type="Proteomes" id="UP001344632">
    <property type="component" value="Unassembled WGS sequence"/>
</dbReference>
<evidence type="ECO:0000313" key="5">
    <source>
        <dbReference type="EMBL" id="MEC0240173.1"/>
    </source>
</evidence>
<dbReference type="Pfam" id="PF12833">
    <property type="entry name" value="HTH_18"/>
    <property type="match status" value="1"/>
</dbReference>
<gene>
    <name evidence="5" type="ORF">P4H66_09960</name>
</gene>
<dbReference type="Gene3D" id="2.60.120.10">
    <property type="entry name" value="Jelly Rolls"/>
    <property type="match status" value="1"/>
</dbReference>
<dbReference type="InterPro" id="IPR018060">
    <property type="entry name" value="HTH_AraC"/>
</dbReference>